<sequence>MNPFSGVIQRGHLWLLLSGHRLDSLAGKGYACLLSSDKITPVSSCPRKGHVNGACGMGTCGWGQKHRCILARASWSWSSTCILRTGSFRSVHDPNDRSVTTFGRDGMDGPWMDEWNLDYTTTTSIVQASHRPTRSEPHSPHTLWDPTRLRRQQELSVARTSSMSSLLHQTAIVTRARHSDTKSTAGSPPPAGTGSNHTTLQSTVQLSAQNRIATFSRPWCTGVSRTLQKL</sequence>
<name>A0A9P9J8P3_9HYPO</name>
<feature type="region of interest" description="Disordered" evidence="1">
    <location>
        <begin position="128"/>
        <end position="147"/>
    </location>
</feature>
<evidence type="ECO:0000256" key="1">
    <source>
        <dbReference type="SAM" id="MobiDB-lite"/>
    </source>
</evidence>
<organism evidence="2 3">
    <name type="scientific">Dactylonectria estremocensis</name>
    <dbReference type="NCBI Taxonomy" id="1079267"/>
    <lineage>
        <taxon>Eukaryota</taxon>
        <taxon>Fungi</taxon>
        <taxon>Dikarya</taxon>
        <taxon>Ascomycota</taxon>
        <taxon>Pezizomycotina</taxon>
        <taxon>Sordariomycetes</taxon>
        <taxon>Hypocreomycetidae</taxon>
        <taxon>Hypocreales</taxon>
        <taxon>Nectriaceae</taxon>
        <taxon>Dactylonectria</taxon>
    </lineage>
</organism>
<comment type="caution">
    <text evidence="2">The sequence shown here is derived from an EMBL/GenBank/DDBJ whole genome shotgun (WGS) entry which is preliminary data.</text>
</comment>
<protein>
    <submittedName>
        <fullName evidence="2">Uncharacterized protein</fullName>
    </submittedName>
</protein>
<keyword evidence="3" id="KW-1185">Reference proteome</keyword>
<evidence type="ECO:0000313" key="3">
    <source>
        <dbReference type="Proteomes" id="UP000717696"/>
    </source>
</evidence>
<dbReference type="EMBL" id="JAGMUU010000007">
    <property type="protein sequence ID" value="KAH7149537.1"/>
    <property type="molecule type" value="Genomic_DNA"/>
</dbReference>
<accession>A0A9P9J8P3</accession>
<evidence type="ECO:0000313" key="2">
    <source>
        <dbReference type="EMBL" id="KAH7149537.1"/>
    </source>
</evidence>
<gene>
    <name evidence="2" type="ORF">B0J13DRAFT_308129</name>
</gene>
<feature type="region of interest" description="Disordered" evidence="1">
    <location>
        <begin position="175"/>
        <end position="198"/>
    </location>
</feature>
<dbReference type="Proteomes" id="UP000717696">
    <property type="component" value="Unassembled WGS sequence"/>
</dbReference>
<proteinExistence type="predicted"/>
<dbReference type="AlphaFoldDB" id="A0A9P9J8P3"/>
<reference evidence="2" key="1">
    <citation type="journal article" date="2021" name="Nat. Commun.">
        <title>Genetic determinants of endophytism in the Arabidopsis root mycobiome.</title>
        <authorList>
            <person name="Mesny F."/>
            <person name="Miyauchi S."/>
            <person name="Thiergart T."/>
            <person name="Pickel B."/>
            <person name="Atanasova L."/>
            <person name="Karlsson M."/>
            <person name="Huettel B."/>
            <person name="Barry K.W."/>
            <person name="Haridas S."/>
            <person name="Chen C."/>
            <person name="Bauer D."/>
            <person name="Andreopoulos W."/>
            <person name="Pangilinan J."/>
            <person name="LaButti K."/>
            <person name="Riley R."/>
            <person name="Lipzen A."/>
            <person name="Clum A."/>
            <person name="Drula E."/>
            <person name="Henrissat B."/>
            <person name="Kohler A."/>
            <person name="Grigoriev I.V."/>
            <person name="Martin F.M."/>
            <person name="Hacquard S."/>
        </authorList>
    </citation>
    <scope>NUCLEOTIDE SEQUENCE</scope>
    <source>
        <strain evidence="2">MPI-CAGE-AT-0021</strain>
    </source>
</reference>